<evidence type="ECO:0000313" key="1">
    <source>
        <dbReference type="EMBL" id="SNT30023.1"/>
    </source>
</evidence>
<gene>
    <name evidence="1" type="ORF">SAMN05216252_12016</name>
</gene>
<dbReference type="AlphaFoldDB" id="A0A239LJM0"/>
<reference evidence="1 2" key="1">
    <citation type="submission" date="2017-06" db="EMBL/GenBank/DDBJ databases">
        <authorList>
            <person name="Kim H.J."/>
            <person name="Triplett B.A."/>
        </authorList>
    </citation>
    <scope>NUCLEOTIDE SEQUENCE [LARGE SCALE GENOMIC DNA]</scope>
    <source>
        <strain evidence="1 2">CGMCC 4.1858</strain>
    </source>
</reference>
<sequence length="103" mass="10750">MGDPAVAASKDGVTVKQPVLKDTGDAFWVAVEVTNTKAKPADVWAVIRLTGPLGYQVLMDVRADGLAPGATHDGVYTAQDRTEGAVVPKHLTAVIVNVTRAPT</sequence>
<organism evidence="1 2">
    <name type="scientific">Actinacidiphila glaucinigra</name>
    <dbReference type="NCBI Taxonomy" id="235986"/>
    <lineage>
        <taxon>Bacteria</taxon>
        <taxon>Bacillati</taxon>
        <taxon>Actinomycetota</taxon>
        <taxon>Actinomycetes</taxon>
        <taxon>Kitasatosporales</taxon>
        <taxon>Streptomycetaceae</taxon>
        <taxon>Actinacidiphila</taxon>
    </lineage>
</organism>
<name>A0A239LJM0_9ACTN</name>
<dbReference type="Proteomes" id="UP000198280">
    <property type="component" value="Unassembled WGS sequence"/>
</dbReference>
<proteinExistence type="predicted"/>
<accession>A0A239LJM0</accession>
<dbReference type="EMBL" id="FZOF01000020">
    <property type="protein sequence ID" value="SNT30023.1"/>
    <property type="molecule type" value="Genomic_DNA"/>
</dbReference>
<protein>
    <submittedName>
        <fullName evidence="1">Uncharacterized protein</fullName>
    </submittedName>
</protein>
<keyword evidence="2" id="KW-1185">Reference proteome</keyword>
<evidence type="ECO:0000313" key="2">
    <source>
        <dbReference type="Proteomes" id="UP000198280"/>
    </source>
</evidence>